<proteinExistence type="predicted"/>
<gene>
    <name evidence="2" type="ORF">ANIA_09337</name>
</gene>
<evidence type="ECO:0000313" key="2">
    <source>
        <dbReference type="EMBL" id="CBF87428.1"/>
    </source>
</evidence>
<accession>C8VR38</accession>
<dbReference type="GeneID" id="2867850"/>
<dbReference type="HOGENOM" id="CLU_2996487_0_0_1"/>
<keyword evidence="1" id="KW-0812">Transmembrane</keyword>
<dbReference type="Proteomes" id="UP000000560">
    <property type="component" value="Chromosome VIII"/>
</dbReference>
<evidence type="ECO:0000313" key="3">
    <source>
        <dbReference type="Proteomes" id="UP000000560"/>
    </source>
</evidence>
<reference evidence="3" key="2">
    <citation type="journal article" date="2009" name="Fungal Genet. Biol.">
        <title>The 2008 update of the Aspergillus nidulans genome annotation: a community effort.</title>
        <authorList>
            <person name="Wortman J.R."/>
            <person name="Gilsenan J.M."/>
            <person name="Joardar V."/>
            <person name="Deegan J."/>
            <person name="Clutterbuck J."/>
            <person name="Andersen M.R."/>
            <person name="Archer D."/>
            <person name="Bencina M."/>
            <person name="Braus G."/>
            <person name="Coutinho P."/>
            <person name="von Dohren H."/>
            <person name="Doonan J."/>
            <person name="Driessen A.J."/>
            <person name="Durek P."/>
            <person name="Espeso E."/>
            <person name="Fekete E."/>
            <person name="Flipphi M."/>
            <person name="Estrada C.G."/>
            <person name="Geysens S."/>
            <person name="Goldman G."/>
            <person name="de Groot P.W."/>
            <person name="Hansen K."/>
            <person name="Harris S.D."/>
            <person name="Heinekamp T."/>
            <person name="Helmstaedt K."/>
            <person name="Henrissat B."/>
            <person name="Hofmann G."/>
            <person name="Homan T."/>
            <person name="Horio T."/>
            <person name="Horiuchi H."/>
            <person name="James S."/>
            <person name="Jones M."/>
            <person name="Karaffa L."/>
            <person name="Karanyi Z."/>
            <person name="Kato M."/>
            <person name="Keller N."/>
            <person name="Kelly D.E."/>
            <person name="Kiel J.A."/>
            <person name="Kim J.M."/>
            <person name="van der Klei I.J."/>
            <person name="Klis F.M."/>
            <person name="Kovalchuk A."/>
            <person name="Krasevec N."/>
            <person name="Kubicek C.P."/>
            <person name="Liu B."/>
            <person name="Maccabe A."/>
            <person name="Meyer V."/>
            <person name="Mirabito P."/>
            <person name="Miskei M."/>
            <person name="Mos M."/>
            <person name="Mullins J."/>
            <person name="Nelson D.R."/>
            <person name="Nielsen J."/>
            <person name="Oakley B.R."/>
            <person name="Osmani S.A."/>
            <person name="Pakula T."/>
            <person name="Paszewski A."/>
            <person name="Paulsen I."/>
            <person name="Pilsyk S."/>
            <person name="Pocsi I."/>
            <person name="Punt P.J."/>
            <person name="Ram A.F."/>
            <person name="Ren Q."/>
            <person name="Robellet X."/>
            <person name="Robson G."/>
            <person name="Seiboth B."/>
            <person name="van Solingen P."/>
            <person name="Specht T."/>
            <person name="Sun J."/>
            <person name="Taheri-Talesh N."/>
            <person name="Takeshita N."/>
            <person name="Ussery D."/>
            <person name="vanKuyk P.A."/>
            <person name="Visser H."/>
            <person name="van de Vondervoort P.J."/>
            <person name="de Vries R.P."/>
            <person name="Walton J."/>
            <person name="Xiang X."/>
            <person name="Xiong Y."/>
            <person name="Zeng A.P."/>
            <person name="Brandt B.W."/>
            <person name="Cornell M.J."/>
            <person name="van den Hondel C.A."/>
            <person name="Visser J."/>
            <person name="Oliver S.G."/>
            <person name="Turner G."/>
        </authorList>
    </citation>
    <scope>GENOME REANNOTATION</scope>
    <source>
        <strain evidence="3">FGSC A4 / ATCC 38163 / CBS 112.46 / NRRL 194 / M139</strain>
    </source>
</reference>
<keyword evidence="1" id="KW-1133">Transmembrane helix</keyword>
<dbReference type="RefSeq" id="XP_682606.1">
    <property type="nucleotide sequence ID" value="XM_677514.1"/>
</dbReference>
<keyword evidence="1" id="KW-0472">Membrane</keyword>
<dbReference type="OrthoDB" id="3639251at2759"/>
<reference evidence="3" key="1">
    <citation type="journal article" date="2005" name="Nature">
        <title>Sequencing of Aspergillus nidulans and comparative analysis with A. fumigatus and A. oryzae.</title>
        <authorList>
            <person name="Galagan J.E."/>
            <person name="Calvo S.E."/>
            <person name="Cuomo C."/>
            <person name="Ma L.J."/>
            <person name="Wortman J.R."/>
            <person name="Batzoglou S."/>
            <person name="Lee S.I."/>
            <person name="Basturkmen M."/>
            <person name="Spevak C.C."/>
            <person name="Clutterbuck J."/>
            <person name="Kapitonov V."/>
            <person name="Jurka J."/>
            <person name="Scazzocchio C."/>
            <person name="Farman M."/>
            <person name="Butler J."/>
            <person name="Purcell S."/>
            <person name="Harris S."/>
            <person name="Braus G.H."/>
            <person name="Draht O."/>
            <person name="Busch S."/>
            <person name="D'Enfert C."/>
            <person name="Bouchier C."/>
            <person name="Goldman G.H."/>
            <person name="Bell-Pedersen D."/>
            <person name="Griffiths-Jones S."/>
            <person name="Doonan J.H."/>
            <person name="Yu J."/>
            <person name="Vienken K."/>
            <person name="Pain A."/>
            <person name="Freitag M."/>
            <person name="Selker E.U."/>
            <person name="Archer D.B."/>
            <person name="Penalva M.A."/>
            <person name="Oakley B.R."/>
            <person name="Momany M."/>
            <person name="Tanaka T."/>
            <person name="Kumagai T."/>
            <person name="Asai K."/>
            <person name="Machida M."/>
            <person name="Nierman W.C."/>
            <person name="Denning D.W."/>
            <person name="Caddick M."/>
            <person name="Hynes M."/>
            <person name="Paoletti M."/>
            <person name="Fischer R."/>
            <person name="Miller B."/>
            <person name="Dyer P."/>
            <person name="Sachs M.S."/>
            <person name="Osmani S.A."/>
            <person name="Birren B.W."/>
        </authorList>
    </citation>
    <scope>NUCLEOTIDE SEQUENCE [LARGE SCALE GENOMIC DNA]</scope>
    <source>
        <strain evidence="3">FGSC A4 / ATCC 38163 / CBS 112.46 / NRRL 194 / M139</strain>
    </source>
</reference>
<protein>
    <submittedName>
        <fullName evidence="2">Uncharacterized protein</fullName>
    </submittedName>
</protein>
<dbReference type="InParanoid" id="Q5AQU3"/>
<feature type="transmembrane region" description="Helical" evidence="1">
    <location>
        <begin position="20"/>
        <end position="42"/>
    </location>
</feature>
<name>Q5AQU3_EMENI</name>
<dbReference type="AlphaFoldDB" id="Q5AQU3"/>
<evidence type="ECO:0000256" key="1">
    <source>
        <dbReference type="SAM" id="Phobius"/>
    </source>
</evidence>
<organism evidence="2 3">
    <name type="scientific">Emericella nidulans (strain FGSC A4 / ATCC 38163 / CBS 112.46 / NRRL 194 / M139)</name>
    <name type="common">Aspergillus nidulans</name>
    <dbReference type="NCBI Taxonomy" id="227321"/>
    <lineage>
        <taxon>Eukaryota</taxon>
        <taxon>Fungi</taxon>
        <taxon>Dikarya</taxon>
        <taxon>Ascomycota</taxon>
        <taxon>Pezizomycotina</taxon>
        <taxon>Eurotiomycetes</taxon>
        <taxon>Eurotiomycetidae</taxon>
        <taxon>Eurotiales</taxon>
        <taxon>Aspergillaceae</taxon>
        <taxon>Aspergillus</taxon>
        <taxon>Aspergillus subgen. Nidulantes</taxon>
    </lineage>
</organism>
<dbReference type="EMBL" id="BN001308">
    <property type="protein sequence ID" value="CBF87428.1"/>
    <property type="molecule type" value="Genomic_DNA"/>
</dbReference>
<sequence length="57" mass="6599">MSEPTRKCMATELGFHRNELVQFQTIFTVGNGIALLPFMYLFPWVPMHYLVPALDLL</sequence>
<accession>Q5AQU3</accession>
<keyword evidence="3" id="KW-1185">Reference proteome</keyword>
<dbReference type="KEGG" id="ani:ANIA_09337"/>